<keyword evidence="9" id="KW-1185">Reference proteome</keyword>
<dbReference type="PANTHER" id="PTHR22926:SF3">
    <property type="entry name" value="UNDECAPRENYL-PHOSPHATE ALPHA-N-ACETYLGLUCOSAMINYL 1-PHOSPHATE TRANSFERASE"/>
    <property type="match status" value="1"/>
</dbReference>
<evidence type="ECO:0000256" key="1">
    <source>
        <dbReference type="ARBA" id="ARBA00004651"/>
    </source>
</evidence>
<dbReference type="PANTHER" id="PTHR22926">
    <property type="entry name" value="PHOSPHO-N-ACETYLMURAMOYL-PENTAPEPTIDE-TRANSFERASE"/>
    <property type="match status" value="1"/>
</dbReference>
<dbReference type="EMBL" id="AP024597">
    <property type="protein sequence ID" value="BCU69185.1"/>
    <property type="molecule type" value="Genomic_DNA"/>
</dbReference>
<dbReference type="GO" id="GO:0005886">
    <property type="term" value="C:plasma membrane"/>
    <property type="evidence" value="ECO:0007669"/>
    <property type="project" value="UniProtKB-SubCell"/>
</dbReference>
<feature type="transmembrane region" description="Helical" evidence="7">
    <location>
        <begin position="201"/>
        <end position="224"/>
    </location>
</feature>
<accession>A0A8D5U500</accession>
<protein>
    <submittedName>
        <fullName evidence="8">UDP-N-acetylglucosamine--dolichyl-phosphate N-acetylglucosaminephosphotransferase</fullName>
    </submittedName>
</protein>
<evidence type="ECO:0000256" key="7">
    <source>
        <dbReference type="SAM" id="Phobius"/>
    </source>
</evidence>
<comment type="subcellular location">
    <subcellularLocation>
        <location evidence="1">Cell membrane</location>
        <topology evidence="1">Multi-pass membrane protein</topology>
    </subcellularLocation>
</comment>
<organism evidence="8 9">
    <name type="scientific">Stygiolobus caldivivus</name>
    <dbReference type="NCBI Taxonomy" id="2824673"/>
    <lineage>
        <taxon>Archaea</taxon>
        <taxon>Thermoproteota</taxon>
        <taxon>Thermoprotei</taxon>
        <taxon>Sulfolobales</taxon>
        <taxon>Sulfolobaceae</taxon>
        <taxon>Stygiolobus</taxon>
    </lineage>
</organism>
<dbReference type="Pfam" id="PF00953">
    <property type="entry name" value="Glycos_transf_4"/>
    <property type="match status" value="1"/>
</dbReference>
<dbReference type="InterPro" id="IPR000715">
    <property type="entry name" value="Glycosyl_transferase_4"/>
</dbReference>
<reference evidence="8 9" key="1">
    <citation type="submission" date="2021-04" db="EMBL/GenBank/DDBJ databases">
        <title>Complete genome sequence of Stygiolobus sp. KN-1.</title>
        <authorList>
            <person name="Nakamura K."/>
            <person name="Sakai H."/>
            <person name="Kurosawa N."/>
        </authorList>
    </citation>
    <scope>NUCLEOTIDE SEQUENCE [LARGE SCALE GENOMIC DNA]</scope>
    <source>
        <strain evidence="8 9">KN-1</strain>
    </source>
</reference>
<keyword evidence="3" id="KW-0808">Transferase</keyword>
<dbReference type="Proteomes" id="UP000825123">
    <property type="component" value="Chromosome"/>
</dbReference>
<dbReference type="RefSeq" id="WP_221289242.1">
    <property type="nucleotide sequence ID" value="NZ_AP024597.1"/>
</dbReference>
<dbReference type="GO" id="GO:0016780">
    <property type="term" value="F:phosphotransferase activity, for other substituted phosphate groups"/>
    <property type="evidence" value="ECO:0007669"/>
    <property type="project" value="InterPro"/>
</dbReference>
<evidence type="ECO:0000256" key="3">
    <source>
        <dbReference type="ARBA" id="ARBA00022679"/>
    </source>
</evidence>
<evidence type="ECO:0000256" key="4">
    <source>
        <dbReference type="ARBA" id="ARBA00022692"/>
    </source>
</evidence>
<dbReference type="AlphaFoldDB" id="A0A8D5U500"/>
<feature type="transmembrane region" description="Helical" evidence="7">
    <location>
        <begin position="141"/>
        <end position="162"/>
    </location>
</feature>
<evidence type="ECO:0000256" key="5">
    <source>
        <dbReference type="ARBA" id="ARBA00022989"/>
    </source>
</evidence>
<proteinExistence type="predicted"/>
<evidence type="ECO:0000256" key="2">
    <source>
        <dbReference type="ARBA" id="ARBA00022475"/>
    </source>
</evidence>
<dbReference type="GO" id="GO:0044038">
    <property type="term" value="P:cell wall macromolecule biosynthetic process"/>
    <property type="evidence" value="ECO:0007669"/>
    <property type="project" value="TreeGrafter"/>
</dbReference>
<feature type="transmembrane region" description="Helical" evidence="7">
    <location>
        <begin position="236"/>
        <end position="260"/>
    </location>
</feature>
<keyword evidence="4 7" id="KW-0812">Transmembrane</keyword>
<keyword evidence="5 7" id="KW-1133">Transmembrane helix</keyword>
<dbReference type="GeneID" id="66162232"/>
<gene>
    <name evidence="8" type="ORF">KN1_04820</name>
</gene>
<evidence type="ECO:0000313" key="9">
    <source>
        <dbReference type="Proteomes" id="UP000825123"/>
    </source>
</evidence>
<feature type="transmembrane region" description="Helical" evidence="7">
    <location>
        <begin position="119"/>
        <end position="135"/>
    </location>
</feature>
<dbReference type="KEGG" id="csty:KN1_04820"/>
<evidence type="ECO:0000313" key="8">
    <source>
        <dbReference type="EMBL" id="BCU69185.1"/>
    </source>
</evidence>
<keyword evidence="2" id="KW-1003">Cell membrane</keyword>
<name>A0A8D5U500_9CREN</name>
<feature type="transmembrane region" description="Helical" evidence="7">
    <location>
        <begin position="312"/>
        <end position="335"/>
    </location>
</feature>
<feature type="transmembrane region" description="Helical" evidence="7">
    <location>
        <begin position="85"/>
        <end position="107"/>
    </location>
</feature>
<sequence>MKYADPLLFSIILSIVVSFIVTYLATKWTIVEAKKKGFVGTDVNKLEKNQVPVLGGIGIVAGFIAGSFTYLVSEIDFGRTMFNSLFIERTVVSVLLSSLIIGFLGLLDDIFNLRQSIRAFLPIFASVPLAIYSIGHSTISIPFFGLVNFGVFFYIIILPATLTITSNAFNMLEGLNGLGAGMGLIMASALAFIGLRSTGPTFHAGVLALILVFVLLAFLLFNIYPAKVFPGNIGTYFIGSVIGSIGIAGFMYTALFFLYIPYVIEFILKAKTKFKGVSFGKVSPEGYLYWDGKPNSLTHVIMRIGKFKEYQIVIILWSLELVFAIMAVIFQTVIIRI</sequence>
<feature type="transmembrane region" description="Helical" evidence="7">
    <location>
        <begin position="174"/>
        <end position="195"/>
    </location>
</feature>
<feature type="transmembrane region" description="Helical" evidence="7">
    <location>
        <begin position="53"/>
        <end position="73"/>
    </location>
</feature>
<evidence type="ECO:0000256" key="6">
    <source>
        <dbReference type="ARBA" id="ARBA00023136"/>
    </source>
</evidence>
<feature type="transmembrane region" description="Helical" evidence="7">
    <location>
        <begin position="6"/>
        <end position="26"/>
    </location>
</feature>
<dbReference type="GO" id="GO:0071555">
    <property type="term" value="P:cell wall organization"/>
    <property type="evidence" value="ECO:0007669"/>
    <property type="project" value="TreeGrafter"/>
</dbReference>
<keyword evidence="6 7" id="KW-0472">Membrane</keyword>